<name>A0A165UVN0_9AGAM</name>
<dbReference type="InParanoid" id="A0A165UVN0"/>
<evidence type="ECO:0000313" key="1">
    <source>
        <dbReference type="EMBL" id="KZT28767.1"/>
    </source>
</evidence>
<evidence type="ECO:0000313" key="2">
    <source>
        <dbReference type="Proteomes" id="UP000076761"/>
    </source>
</evidence>
<gene>
    <name evidence="1" type="ORF">NEOLEDRAFT_1167283</name>
</gene>
<keyword evidence="2" id="KW-1185">Reference proteome</keyword>
<accession>A0A165UVN0</accession>
<dbReference type="AlphaFoldDB" id="A0A165UVN0"/>
<protein>
    <submittedName>
        <fullName evidence="1">Uncharacterized protein</fullName>
    </submittedName>
</protein>
<reference evidence="1 2" key="1">
    <citation type="journal article" date="2016" name="Mol. Biol. Evol.">
        <title>Comparative Genomics of Early-Diverging Mushroom-Forming Fungi Provides Insights into the Origins of Lignocellulose Decay Capabilities.</title>
        <authorList>
            <person name="Nagy L.G."/>
            <person name="Riley R."/>
            <person name="Tritt A."/>
            <person name="Adam C."/>
            <person name="Daum C."/>
            <person name="Floudas D."/>
            <person name="Sun H."/>
            <person name="Yadav J.S."/>
            <person name="Pangilinan J."/>
            <person name="Larsson K.H."/>
            <person name="Matsuura K."/>
            <person name="Barry K."/>
            <person name="Labutti K."/>
            <person name="Kuo R."/>
            <person name="Ohm R.A."/>
            <person name="Bhattacharya S.S."/>
            <person name="Shirouzu T."/>
            <person name="Yoshinaga Y."/>
            <person name="Martin F.M."/>
            <person name="Grigoriev I.V."/>
            <person name="Hibbett D.S."/>
        </authorList>
    </citation>
    <scope>NUCLEOTIDE SEQUENCE [LARGE SCALE GENOMIC DNA]</scope>
    <source>
        <strain evidence="1 2">HHB14362 ss-1</strain>
    </source>
</reference>
<sequence length="178" mass="19665">MSALQARVDVESGMNELESRQHAKVVKRQYDDANDVDNVGQLTAQEREERAIDYKSITGWIYALNSADLRGADRTFIVTTSVNPKDSSDNSCSETKALLAWQSLHTCPPETQLKFVEGGVYEAGRYLLEADLTDAEAALTNTLLPPRQHCQGMIAAWMPEGSDEETVWSQIGTLGVSR</sequence>
<dbReference type="Proteomes" id="UP000076761">
    <property type="component" value="Unassembled WGS sequence"/>
</dbReference>
<organism evidence="1 2">
    <name type="scientific">Neolentinus lepideus HHB14362 ss-1</name>
    <dbReference type="NCBI Taxonomy" id="1314782"/>
    <lineage>
        <taxon>Eukaryota</taxon>
        <taxon>Fungi</taxon>
        <taxon>Dikarya</taxon>
        <taxon>Basidiomycota</taxon>
        <taxon>Agaricomycotina</taxon>
        <taxon>Agaricomycetes</taxon>
        <taxon>Gloeophyllales</taxon>
        <taxon>Gloeophyllaceae</taxon>
        <taxon>Neolentinus</taxon>
    </lineage>
</organism>
<proteinExistence type="predicted"/>
<dbReference type="EMBL" id="KV425556">
    <property type="protein sequence ID" value="KZT28767.1"/>
    <property type="molecule type" value="Genomic_DNA"/>
</dbReference>